<name>A0ABD4PQ63_CLOPF</name>
<gene>
    <name evidence="1" type="ORF">JJB78_02150</name>
</gene>
<sequence length="248" mass="29275">MQIKLIKQEDMERLIANVEANIQNGNYYKEEQWLNEWLGDSSLIETGIYIKDIELVNPKEKSTDTDFENAKILYEALKDNISIDLATDNRFWCYLTHGVFWEYMTKRWSLEGLDEKKAKSRILDRYLMKNSGDKALLRNQLSKLWWIVYTTYDETLSDPYEYTRFFLGKSDLQVGLMERTFSRNPNLTKGVIRAIKKYSDEFRAPNRDELRALLKELNGLGGVKVLDLLDAEYIYNFTKDILSELDKK</sequence>
<reference evidence="1 2" key="1">
    <citation type="submission" date="2020-12" db="EMBL/GenBank/DDBJ databases">
        <title>Comparative genomics of Clostridium perfringens reveals patterns of host-associated phylogenetic clades and virulence factors.</title>
        <authorList>
            <person name="Smith A.H."/>
            <person name="Geier R."/>
        </authorList>
    </citation>
    <scope>NUCLEOTIDE SEQUENCE [LARGE SCALE GENOMIC DNA]</scope>
    <source>
        <strain evidence="1 2">CHD15829P</strain>
    </source>
</reference>
<organism evidence="1 2">
    <name type="scientific">Clostridium perfringens</name>
    <dbReference type="NCBI Taxonomy" id="1502"/>
    <lineage>
        <taxon>Bacteria</taxon>
        <taxon>Bacillati</taxon>
        <taxon>Bacillota</taxon>
        <taxon>Clostridia</taxon>
        <taxon>Eubacteriales</taxon>
        <taxon>Clostridiaceae</taxon>
        <taxon>Clostridium</taxon>
    </lineage>
</organism>
<accession>A0ABD4PQ63</accession>
<dbReference type="AlphaFoldDB" id="A0ABD4PQ63"/>
<evidence type="ECO:0000313" key="2">
    <source>
        <dbReference type="Proteomes" id="UP000668358"/>
    </source>
</evidence>
<dbReference type="EMBL" id="JAENRE010000001">
    <property type="protein sequence ID" value="MBO3415324.1"/>
    <property type="molecule type" value="Genomic_DNA"/>
</dbReference>
<dbReference type="RefSeq" id="WP_057231166.1">
    <property type="nucleotide sequence ID" value="NZ_CATNYE010000002.1"/>
</dbReference>
<comment type="caution">
    <text evidence="1">The sequence shown here is derived from an EMBL/GenBank/DDBJ whole genome shotgun (WGS) entry which is preliminary data.</text>
</comment>
<evidence type="ECO:0000313" key="1">
    <source>
        <dbReference type="EMBL" id="MBO3415324.1"/>
    </source>
</evidence>
<dbReference type="Pfam" id="PF19866">
    <property type="entry name" value="DUF6339"/>
    <property type="match status" value="1"/>
</dbReference>
<proteinExistence type="predicted"/>
<dbReference type="InterPro" id="IPR045920">
    <property type="entry name" value="DUF6339"/>
</dbReference>
<dbReference type="Proteomes" id="UP000668358">
    <property type="component" value="Unassembled WGS sequence"/>
</dbReference>
<protein>
    <submittedName>
        <fullName evidence="1">Uncharacterized protein</fullName>
    </submittedName>
</protein>